<evidence type="ECO:0000259" key="2">
    <source>
        <dbReference type="PROSITE" id="PS51833"/>
    </source>
</evidence>
<feature type="domain" description="HDOD" evidence="2">
    <location>
        <begin position="1"/>
        <end position="190"/>
    </location>
</feature>
<dbReference type="AlphaFoldDB" id="A0A1T2KTQ4"/>
<protein>
    <recommendedName>
        <fullName evidence="2">HDOD domain-containing protein</fullName>
    </recommendedName>
</protein>
<feature type="region of interest" description="Disordered" evidence="1">
    <location>
        <begin position="266"/>
        <end position="310"/>
    </location>
</feature>
<dbReference type="PANTHER" id="PTHR33525:SF4">
    <property type="entry name" value="CYCLIC DI-GMP PHOSPHODIESTERASE CDGJ"/>
    <property type="match status" value="1"/>
</dbReference>
<dbReference type="Gene3D" id="1.10.3210.10">
    <property type="entry name" value="Hypothetical protein af1432"/>
    <property type="match status" value="1"/>
</dbReference>
<dbReference type="Pfam" id="PF08668">
    <property type="entry name" value="HDOD"/>
    <property type="match status" value="1"/>
</dbReference>
<dbReference type="SUPFAM" id="SSF109604">
    <property type="entry name" value="HD-domain/PDEase-like"/>
    <property type="match status" value="1"/>
</dbReference>
<evidence type="ECO:0000313" key="4">
    <source>
        <dbReference type="Proteomes" id="UP000190896"/>
    </source>
</evidence>
<proteinExistence type="predicted"/>
<evidence type="ECO:0000313" key="3">
    <source>
        <dbReference type="EMBL" id="OOZ36120.1"/>
    </source>
</evidence>
<sequence>MEPTARRFRLLIDRTSSTNADYQDVIKYDPGFTLAIFRAFGRNNPVAESIHSIAHAISMLGIDLVIDSTRRLPVLEELKPNLPHPGIYRCYSRAVHSAWYALHLGQWAGDKNPYEMAIAALLHECGEMALWAHAEQEMQHVQRYVDSGIDRMDAARKVFSFSLEELNLAMAQRWGLPPLTVEALQGFGALEKRPLGVIVANSIAQASEEDWNSQKTLELFELAEEYLNIPADRIAARIHGLTAALAREIHELPLRSTAQDLLQVETRSEAEKAPQPVAKPSPAPKAKKKPQAPAEPSEAEARTAGTLDKESQELLTRIMRQLRDEAGLQRAMFAPLSSEGDTLKVRFMIGGKKDSPLRKFRLDLGQRSLFSILMEKPKGFWLNQENQGKYAPPDPRGAA</sequence>
<dbReference type="InterPro" id="IPR013976">
    <property type="entry name" value="HDOD"/>
</dbReference>
<dbReference type="PANTHER" id="PTHR33525">
    <property type="match status" value="1"/>
</dbReference>
<dbReference type="PROSITE" id="PS51833">
    <property type="entry name" value="HDOD"/>
    <property type="match status" value="1"/>
</dbReference>
<comment type="caution">
    <text evidence="3">The sequence shown here is derived from an EMBL/GenBank/DDBJ whole genome shotgun (WGS) entry which is preliminary data.</text>
</comment>
<evidence type="ECO:0000256" key="1">
    <source>
        <dbReference type="SAM" id="MobiDB-lite"/>
    </source>
</evidence>
<keyword evidence="4" id="KW-1185">Reference proteome</keyword>
<name>A0A1T2KTQ4_9GAMM</name>
<dbReference type="Proteomes" id="UP000190896">
    <property type="component" value="Unassembled WGS sequence"/>
</dbReference>
<dbReference type="InterPro" id="IPR052340">
    <property type="entry name" value="RNase_Y/CdgJ"/>
</dbReference>
<accession>A0A1T2KTQ4</accession>
<reference evidence="3 4" key="1">
    <citation type="submission" date="2016-11" db="EMBL/GenBank/DDBJ databases">
        <title>Mixed transmission modes and dynamic genome evolution in an obligate animal-bacterial symbiosis.</title>
        <authorList>
            <person name="Russell S.L."/>
            <person name="Corbett-Detig R.B."/>
            <person name="Cavanaugh C.M."/>
        </authorList>
    </citation>
    <scope>NUCLEOTIDE SEQUENCE [LARGE SCALE GENOMIC DNA]</scope>
    <source>
        <strain evidence="3">Se-Cadez</strain>
    </source>
</reference>
<gene>
    <name evidence="3" type="ORF">BOW51_08750</name>
</gene>
<dbReference type="EMBL" id="MPRJ01000054">
    <property type="protein sequence ID" value="OOZ36120.1"/>
    <property type="molecule type" value="Genomic_DNA"/>
</dbReference>
<organism evidence="3 4">
    <name type="scientific">Solemya velesiana gill symbiont</name>
    <dbReference type="NCBI Taxonomy" id="1918948"/>
    <lineage>
        <taxon>Bacteria</taxon>
        <taxon>Pseudomonadati</taxon>
        <taxon>Pseudomonadota</taxon>
        <taxon>Gammaproteobacteria</taxon>
        <taxon>sulfur-oxidizing symbionts</taxon>
    </lineage>
</organism>